<dbReference type="InterPro" id="IPR041581">
    <property type="entry name" value="Glyoxalase_6"/>
</dbReference>
<name>A0A1C4W198_9ACTN</name>
<dbReference type="PANTHER" id="PTHR35908">
    <property type="entry name" value="HYPOTHETICAL FUSION PROTEIN"/>
    <property type="match status" value="1"/>
</dbReference>
<evidence type="ECO:0000313" key="3">
    <source>
        <dbReference type="Proteomes" id="UP000198551"/>
    </source>
</evidence>
<evidence type="ECO:0000313" key="2">
    <source>
        <dbReference type="EMBL" id="SCE90000.1"/>
    </source>
</evidence>
<evidence type="ECO:0000259" key="1">
    <source>
        <dbReference type="PROSITE" id="PS51819"/>
    </source>
</evidence>
<proteinExistence type="predicted"/>
<dbReference type="Proteomes" id="UP000198551">
    <property type="component" value="Unassembled WGS sequence"/>
</dbReference>
<keyword evidence="3" id="KW-1185">Reference proteome</keyword>
<dbReference type="EMBL" id="FMCV01000004">
    <property type="protein sequence ID" value="SCE90000.1"/>
    <property type="molecule type" value="Genomic_DNA"/>
</dbReference>
<sequence>MTAHADIAMISIDSSDPAAHATFYAKALGWEITHSEAEYAMIVKDGPAIGFGLVPGYTPPAWPDESGDKRYHLDLYVDDVAAAEKDLVAAGAIRPEFQPGGERWTVLIDPVGQPFCLCPRPQG</sequence>
<dbReference type="PROSITE" id="PS51819">
    <property type="entry name" value="VOC"/>
    <property type="match status" value="1"/>
</dbReference>
<protein>
    <recommendedName>
        <fullName evidence="1">VOC domain-containing protein</fullName>
    </recommendedName>
</protein>
<dbReference type="InterPro" id="IPR029068">
    <property type="entry name" value="Glyas_Bleomycin-R_OHBP_Dase"/>
</dbReference>
<feature type="domain" description="VOC" evidence="1">
    <location>
        <begin position="6"/>
        <end position="120"/>
    </location>
</feature>
<dbReference type="SUPFAM" id="SSF54593">
    <property type="entry name" value="Glyoxalase/Bleomycin resistance protein/Dihydroxybiphenyl dioxygenase"/>
    <property type="match status" value="1"/>
</dbReference>
<dbReference type="RefSeq" id="WP_018784335.1">
    <property type="nucleotide sequence ID" value="NZ_FMCV01000004.1"/>
</dbReference>
<dbReference type="AlphaFoldDB" id="A0A1C4W198"/>
<reference evidence="3" key="1">
    <citation type="submission" date="2016-06" db="EMBL/GenBank/DDBJ databases">
        <authorList>
            <person name="Varghese N."/>
        </authorList>
    </citation>
    <scope>NUCLEOTIDE SEQUENCE [LARGE SCALE GENOMIC DNA]</scope>
    <source>
        <strain evidence="3">DSM 45555</strain>
    </source>
</reference>
<dbReference type="PANTHER" id="PTHR35908:SF1">
    <property type="entry name" value="CONSERVED PROTEIN"/>
    <property type="match status" value="1"/>
</dbReference>
<dbReference type="InterPro" id="IPR037523">
    <property type="entry name" value="VOC_core"/>
</dbReference>
<accession>A0A1C4W198</accession>
<organism evidence="2 3">
    <name type="scientific">Micromonospora marina</name>
    <dbReference type="NCBI Taxonomy" id="307120"/>
    <lineage>
        <taxon>Bacteria</taxon>
        <taxon>Bacillati</taxon>
        <taxon>Actinomycetota</taxon>
        <taxon>Actinomycetes</taxon>
        <taxon>Micromonosporales</taxon>
        <taxon>Micromonosporaceae</taxon>
        <taxon>Micromonospora</taxon>
    </lineage>
</organism>
<dbReference type="Gene3D" id="3.10.180.10">
    <property type="entry name" value="2,3-Dihydroxybiphenyl 1,2-Dioxygenase, domain 1"/>
    <property type="match status" value="1"/>
</dbReference>
<dbReference type="Pfam" id="PF18029">
    <property type="entry name" value="Glyoxalase_6"/>
    <property type="match status" value="1"/>
</dbReference>
<gene>
    <name evidence="2" type="ORF">GA0070215_104160</name>
</gene>